<evidence type="ECO:0000313" key="3">
    <source>
        <dbReference type="Proteomes" id="UP000720189"/>
    </source>
</evidence>
<comment type="caution">
    <text evidence="2">The sequence shown here is derived from an EMBL/GenBank/DDBJ whole genome shotgun (WGS) entry which is preliminary data.</text>
</comment>
<evidence type="ECO:0000313" key="2">
    <source>
        <dbReference type="EMBL" id="KAH7240741.1"/>
    </source>
</evidence>
<proteinExistence type="predicted"/>
<feature type="region of interest" description="Disordered" evidence="1">
    <location>
        <begin position="1"/>
        <end position="22"/>
    </location>
</feature>
<dbReference type="OrthoDB" id="5082877at2759"/>
<feature type="region of interest" description="Disordered" evidence="1">
    <location>
        <begin position="38"/>
        <end position="115"/>
    </location>
</feature>
<reference evidence="2" key="1">
    <citation type="journal article" date="2021" name="Nat. Commun.">
        <title>Genetic determinants of endophytism in the Arabidopsis root mycobiome.</title>
        <authorList>
            <person name="Mesny F."/>
            <person name="Miyauchi S."/>
            <person name="Thiergart T."/>
            <person name="Pickel B."/>
            <person name="Atanasova L."/>
            <person name="Karlsson M."/>
            <person name="Huettel B."/>
            <person name="Barry K.W."/>
            <person name="Haridas S."/>
            <person name="Chen C."/>
            <person name="Bauer D."/>
            <person name="Andreopoulos W."/>
            <person name="Pangilinan J."/>
            <person name="LaButti K."/>
            <person name="Riley R."/>
            <person name="Lipzen A."/>
            <person name="Clum A."/>
            <person name="Drula E."/>
            <person name="Henrissat B."/>
            <person name="Kohler A."/>
            <person name="Grigoriev I.V."/>
            <person name="Martin F.M."/>
            <person name="Hacquard S."/>
        </authorList>
    </citation>
    <scope>NUCLEOTIDE SEQUENCE</scope>
    <source>
        <strain evidence="2">MPI-CAGE-AT-0023</strain>
    </source>
</reference>
<dbReference type="AlphaFoldDB" id="A0A9P9GKQ3"/>
<gene>
    <name evidence="2" type="ORF">BKA55DRAFT_692986</name>
</gene>
<evidence type="ECO:0000256" key="1">
    <source>
        <dbReference type="SAM" id="MobiDB-lite"/>
    </source>
</evidence>
<keyword evidence="3" id="KW-1185">Reference proteome</keyword>
<feature type="compositionally biased region" description="Basic residues" evidence="1">
    <location>
        <begin position="96"/>
        <end position="110"/>
    </location>
</feature>
<feature type="compositionally biased region" description="Basic and acidic residues" evidence="1">
    <location>
        <begin position="38"/>
        <end position="50"/>
    </location>
</feature>
<sequence>MTVGPQDQKPNPSLGEEVQYHGFNGMCRDSSIDLCEKSDETKSSNTKDLKSQSCELPKYSSNHQDCRSQPQNDQNKTTKPNKRNCRHQNAAAKPPLPKKKKKLQKTKHPRRDGPVERESLYIRLGCCCMSIEFDLSSYKKKFVKKARNNIHNTVDNGNTTNEKDMYRLPNSLYPPRDFLTGEFKSWWSKMLDKINKPRDIAFRTGTLSSSSSMVVKSRLED</sequence>
<dbReference type="EMBL" id="JAGMUX010000013">
    <property type="protein sequence ID" value="KAH7240741.1"/>
    <property type="molecule type" value="Genomic_DNA"/>
</dbReference>
<dbReference type="Proteomes" id="UP000720189">
    <property type="component" value="Unassembled WGS sequence"/>
</dbReference>
<protein>
    <submittedName>
        <fullName evidence="2">Uncharacterized protein</fullName>
    </submittedName>
</protein>
<feature type="compositionally biased region" description="Polar residues" evidence="1">
    <location>
        <begin position="51"/>
        <end position="78"/>
    </location>
</feature>
<name>A0A9P9GKQ3_FUSRE</name>
<dbReference type="GeneID" id="70229808"/>
<dbReference type="RefSeq" id="XP_046046255.1">
    <property type="nucleotide sequence ID" value="XM_046199854.1"/>
</dbReference>
<accession>A0A9P9GKQ3</accession>
<organism evidence="2 3">
    <name type="scientific">Fusarium redolens</name>
    <dbReference type="NCBI Taxonomy" id="48865"/>
    <lineage>
        <taxon>Eukaryota</taxon>
        <taxon>Fungi</taxon>
        <taxon>Dikarya</taxon>
        <taxon>Ascomycota</taxon>
        <taxon>Pezizomycotina</taxon>
        <taxon>Sordariomycetes</taxon>
        <taxon>Hypocreomycetidae</taxon>
        <taxon>Hypocreales</taxon>
        <taxon>Nectriaceae</taxon>
        <taxon>Fusarium</taxon>
        <taxon>Fusarium redolens species complex</taxon>
    </lineage>
</organism>